<dbReference type="EMBL" id="JBHUMJ010000002">
    <property type="protein sequence ID" value="MFD2699580.1"/>
    <property type="molecule type" value="Genomic_DNA"/>
</dbReference>
<keyword evidence="3" id="KW-1185">Reference proteome</keyword>
<reference evidence="3" key="1">
    <citation type="journal article" date="2019" name="Int. J. Syst. Evol. Microbiol.">
        <title>The Global Catalogue of Microorganisms (GCM) 10K type strain sequencing project: providing services to taxonomists for standard genome sequencing and annotation.</title>
        <authorList>
            <consortium name="The Broad Institute Genomics Platform"/>
            <consortium name="The Broad Institute Genome Sequencing Center for Infectious Disease"/>
            <person name="Wu L."/>
            <person name="Ma J."/>
        </authorList>
    </citation>
    <scope>NUCLEOTIDE SEQUENCE [LARGE SCALE GENOMIC DNA]</scope>
    <source>
        <strain evidence="3">KCTC 33849</strain>
    </source>
</reference>
<dbReference type="SUPFAM" id="SSF55729">
    <property type="entry name" value="Acyl-CoA N-acyltransferases (Nat)"/>
    <property type="match status" value="1"/>
</dbReference>
<dbReference type="Proteomes" id="UP001597540">
    <property type="component" value="Unassembled WGS sequence"/>
</dbReference>
<name>A0ABW5SIK5_9BACL</name>
<evidence type="ECO:0000313" key="2">
    <source>
        <dbReference type="EMBL" id="MFD2699580.1"/>
    </source>
</evidence>
<organism evidence="2 3">
    <name type="scientific">Paenibacillus shunpengii</name>
    <dbReference type="NCBI Taxonomy" id="2054424"/>
    <lineage>
        <taxon>Bacteria</taxon>
        <taxon>Bacillati</taxon>
        <taxon>Bacillota</taxon>
        <taxon>Bacilli</taxon>
        <taxon>Bacillales</taxon>
        <taxon>Paenibacillaceae</taxon>
        <taxon>Paenibacillus</taxon>
    </lineage>
</organism>
<accession>A0ABW5SIK5</accession>
<dbReference type="Gene3D" id="3.40.630.30">
    <property type="match status" value="1"/>
</dbReference>
<keyword evidence="2" id="KW-0012">Acyltransferase</keyword>
<evidence type="ECO:0000313" key="3">
    <source>
        <dbReference type="Proteomes" id="UP001597540"/>
    </source>
</evidence>
<gene>
    <name evidence="2" type="ORF">ACFSVM_03805</name>
</gene>
<dbReference type="PROSITE" id="PS51186">
    <property type="entry name" value="GNAT"/>
    <property type="match status" value="1"/>
</dbReference>
<dbReference type="Pfam" id="PF00583">
    <property type="entry name" value="Acetyltransf_1"/>
    <property type="match status" value="1"/>
</dbReference>
<dbReference type="InterPro" id="IPR000182">
    <property type="entry name" value="GNAT_dom"/>
</dbReference>
<protein>
    <submittedName>
        <fullName evidence="2">GNAT family N-acetyltransferase</fullName>
        <ecNumber evidence="2">2.3.1.-</ecNumber>
    </submittedName>
</protein>
<proteinExistence type="predicted"/>
<keyword evidence="2" id="KW-0808">Transferase</keyword>
<evidence type="ECO:0000259" key="1">
    <source>
        <dbReference type="PROSITE" id="PS51186"/>
    </source>
</evidence>
<dbReference type="InterPro" id="IPR016181">
    <property type="entry name" value="Acyl_CoA_acyltransferase"/>
</dbReference>
<dbReference type="RefSeq" id="WP_379262867.1">
    <property type="nucleotide sequence ID" value="NZ_JBHUMJ010000002.1"/>
</dbReference>
<comment type="caution">
    <text evidence="2">The sequence shown here is derived from an EMBL/GenBank/DDBJ whole genome shotgun (WGS) entry which is preliminary data.</text>
</comment>
<dbReference type="CDD" id="cd04301">
    <property type="entry name" value="NAT_SF"/>
    <property type="match status" value="1"/>
</dbReference>
<feature type="domain" description="N-acetyltransferase" evidence="1">
    <location>
        <begin position="4"/>
        <end position="141"/>
    </location>
</feature>
<dbReference type="GO" id="GO:0016746">
    <property type="term" value="F:acyltransferase activity"/>
    <property type="evidence" value="ECO:0007669"/>
    <property type="project" value="UniProtKB-KW"/>
</dbReference>
<sequence length="141" mass="16613">MSNQTILRCTDEDSNYVRNKLIEFNANQLSDDIKNNYEEINLHMKDTEGNIIGGLLSVFCWNWLEVDILWIDQNHRKKGHGSSLLSEIERIAREKKCSFIKLNTFSFQAPDFYKKHGYKIIATINDAPRGHKHYYFLKELD</sequence>
<dbReference type="EC" id="2.3.1.-" evidence="2"/>